<gene>
    <name evidence="2" type="ORF">BJ508DRAFT_81179</name>
</gene>
<reference evidence="2 3" key="1">
    <citation type="journal article" date="2018" name="Nat. Ecol. Evol.">
        <title>Pezizomycetes genomes reveal the molecular basis of ectomycorrhizal truffle lifestyle.</title>
        <authorList>
            <person name="Murat C."/>
            <person name="Payen T."/>
            <person name="Noel B."/>
            <person name="Kuo A."/>
            <person name="Morin E."/>
            <person name="Chen J."/>
            <person name="Kohler A."/>
            <person name="Krizsan K."/>
            <person name="Balestrini R."/>
            <person name="Da Silva C."/>
            <person name="Montanini B."/>
            <person name="Hainaut M."/>
            <person name="Levati E."/>
            <person name="Barry K.W."/>
            <person name="Belfiori B."/>
            <person name="Cichocki N."/>
            <person name="Clum A."/>
            <person name="Dockter R.B."/>
            <person name="Fauchery L."/>
            <person name="Guy J."/>
            <person name="Iotti M."/>
            <person name="Le Tacon F."/>
            <person name="Lindquist E.A."/>
            <person name="Lipzen A."/>
            <person name="Malagnac F."/>
            <person name="Mello A."/>
            <person name="Molinier V."/>
            <person name="Miyauchi S."/>
            <person name="Poulain J."/>
            <person name="Riccioni C."/>
            <person name="Rubini A."/>
            <person name="Sitrit Y."/>
            <person name="Splivallo R."/>
            <person name="Traeger S."/>
            <person name="Wang M."/>
            <person name="Zifcakova L."/>
            <person name="Wipf D."/>
            <person name="Zambonelli A."/>
            <person name="Paolocci F."/>
            <person name="Nowrousian M."/>
            <person name="Ottonello S."/>
            <person name="Baldrian P."/>
            <person name="Spatafora J.W."/>
            <person name="Henrissat B."/>
            <person name="Nagy L.G."/>
            <person name="Aury J.M."/>
            <person name="Wincker P."/>
            <person name="Grigoriev I.V."/>
            <person name="Bonfante P."/>
            <person name="Martin F.M."/>
        </authorList>
    </citation>
    <scope>NUCLEOTIDE SEQUENCE [LARGE SCALE GENOMIC DNA]</scope>
    <source>
        <strain evidence="2 3">RN42</strain>
    </source>
</reference>
<accession>A0A3N4IBR0</accession>
<feature type="transmembrane region" description="Helical" evidence="1">
    <location>
        <begin position="20"/>
        <end position="44"/>
    </location>
</feature>
<keyword evidence="3" id="KW-1185">Reference proteome</keyword>
<evidence type="ECO:0000313" key="2">
    <source>
        <dbReference type="EMBL" id="RPA82906.1"/>
    </source>
</evidence>
<name>A0A3N4IBR0_ASCIM</name>
<feature type="transmembrane region" description="Helical" evidence="1">
    <location>
        <begin position="51"/>
        <end position="68"/>
    </location>
</feature>
<keyword evidence="1" id="KW-0812">Transmembrane</keyword>
<keyword evidence="1" id="KW-0472">Membrane</keyword>
<evidence type="ECO:0000256" key="1">
    <source>
        <dbReference type="SAM" id="Phobius"/>
    </source>
</evidence>
<sequence>MGIIFFAVYGLRSFLYYGEWGYLLGVYMVGFGAISSFTYFLVLVLPVLRPIYILVLATAMHYLYSIAVRPPWQPSAEKITII</sequence>
<keyword evidence="1" id="KW-1133">Transmembrane helix</keyword>
<dbReference type="Proteomes" id="UP000275078">
    <property type="component" value="Unassembled WGS sequence"/>
</dbReference>
<dbReference type="EMBL" id="ML119668">
    <property type="protein sequence ID" value="RPA82906.1"/>
    <property type="molecule type" value="Genomic_DNA"/>
</dbReference>
<organism evidence="2 3">
    <name type="scientific">Ascobolus immersus RN42</name>
    <dbReference type="NCBI Taxonomy" id="1160509"/>
    <lineage>
        <taxon>Eukaryota</taxon>
        <taxon>Fungi</taxon>
        <taxon>Dikarya</taxon>
        <taxon>Ascomycota</taxon>
        <taxon>Pezizomycotina</taxon>
        <taxon>Pezizomycetes</taxon>
        <taxon>Pezizales</taxon>
        <taxon>Ascobolaceae</taxon>
        <taxon>Ascobolus</taxon>
    </lineage>
</organism>
<dbReference type="AlphaFoldDB" id="A0A3N4IBR0"/>
<protein>
    <submittedName>
        <fullName evidence="2">Uncharacterized protein</fullName>
    </submittedName>
</protein>
<evidence type="ECO:0000313" key="3">
    <source>
        <dbReference type="Proteomes" id="UP000275078"/>
    </source>
</evidence>
<proteinExistence type="predicted"/>